<gene>
    <name evidence="1" type="primary">paaF</name>
    <name evidence="1" type="ORF">DSM112329_04285</name>
</gene>
<name>A0AAU7B0G3_9ACTN</name>
<keyword evidence="1" id="KW-0456">Lyase</keyword>
<accession>A0AAU7B0G3</accession>
<dbReference type="PANTHER" id="PTHR11941:SF54">
    <property type="entry name" value="ENOYL-COA HYDRATASE, MITOCHONDRIAL"/>
    <property type="match status" value="1"/>
</dbReference>
<proteinExistence type="predicted"/>
<sequence>MVSNGERAVLARASDAGVVTLTLDRPEKRNAIDATLLTALADALEHAAIDADVRAVVLTGAGGAFCAGGDIGGFDQLRDGRTYRHASHRLSDLIESVERLEKPVVAAVGGVAMGAGLALALACDWRIGSPRTRILLREGQIGLIPTHGGLTRLVKHHGLARAKEILLGGDDLDADAARSAGLLSELCARDEDLLPAAHDRAHRMLARAPLSFGAAKRLLHLAADVDQRSAMVAESLAQTHLLQSADHQEGLAAAREHRAPVFTGA</sequence>
<dbReference type="Pfam" id="PF00378">
    <property type="entry name" value="ECH_1"/>
    <property type="match status" value="1"/>
</dbReference>
<dbReference type="EMBL" id="CP114014">
    <property type="protein sequence ID" value="XAY07404.1"/>
    <property type="molecule type" value="Genomic_DNA"/>
</dbReference>
<dbReference type="EC" id="4.2.1.17" evidence="1"/>
<dbReference type="KEGG" id="parq:DSM112329_04285"/>
<organism evidence="1">
    <name type="scientific">Paraconexibacter sp. AEG42_29</name>
    <dbReference type="NCBI Taxonomy" id="2997339"/>
    <lineage>
        <taxon>Bacteria</taxon>
        <taxon>Bacillati</taxon>
        <taxon>Actinomycetota</taxon>
        <taxon>Thermoleophilia</taxon>
        <taxon>Solirubrobacterales</taxon>
        <taxon>Paraconexibacteraceae</taxon>
        <taxon>Paraconexibacter</taxon>
    </lineage>
</organism>
<reference evidence="1" key="1">
    <citation type="submission" date="2022-12" db="EMBL/GenBank/DDBJ databases">
        <title>Paraconexibacter alkalitolerans sp. nov. and Baekduia alba sp. nov., isolated from soil and emended description of the genera Paraconexibacter (Chun et al., 2020) and Baekduia (An et al., 2020).</title>
        <authorList>
            <person name="Vieira S."/>
            <person name="Huber K.J."/>
            <person name="Geppert A."/>
            <person name="Wolf J."/>
            <person name="Neumann-Schaal M."/>
            <person name="Muesken M."/>
            <person name="Overmann J."/>
        </authorList>
    </citation>
    <scope>NUCLEOTIDE SEQUENCE</scope>
    <source>
        <strain evidence="1">AEG42_29</strain>
    </source>
</reference>
<dbReference type="Gene3D" id="3.90.226.10">
    <property type="entry name" value="2-enoyl-CoA Hydratase, Chain A, domain 1"/>
    <property type="match status" value="1"/>
</dbReference>
<dbReference type="RefSeq" id="WP_354698599.1">
    <property type="nucleotide sequence ID" value="NZ_CP114014.1"/>
</dbReference>
<dbReference type="InterPro" id="IPR029045">
    <property type="entry name" value="ClpP/crotonase-like_dom_sf"/>
</dbReference>
<dbReference type="GO" id="GO:0006635">
    <property type="term" value="P:fatty acid beta-oxidation"/>
    <property type="evidence" value="ECO:0007669"/>
    <property type="project" value="TreeGrafter"/>
</dbReference>
<dbReference type="AlphaFoldDB" id="A0AAU7B0G3"/>
<dbReference type="PANTHER" id="PTHR11941">
    <property type="entry name" value="ENOYL-COA HYDRATASE-RELATED"/>
    <property type="match status" value="1"/>
</dbReference>
<dbReference type="InterPro" id="IPR001753">
    <property type="entry name" value="Enoyl-CoA_hydra/iso"/>
</dbReference>
<dbReference type="CDD" id="cd06558">
    <property type="entry name" value="crotonase-like"/>
    <property type="match status" value="1"/>
</dbReference>
<protein>
    <submittedName>
        <fullName evidence="1">2,3-dehydroadipyl-CoA hydratase</fullName>
        <ecNumber evidence="1">4.2.1.17</ecNumber>
    </submittedName>
</protein>
<dbReference type="GO" id="GO:0004300">
    <property type="term" value="F:enoyl-CoA hydratase activity"/>
    <property type="evidence" value="ECO:0007669"/>
    <property type="project" value="UniProtKB-EC"/>
</dbReference>
<dbReference type="SUPFAM" id="SSF52096">
    <property type="entry name" value="ClpP/crotonase"/>
    <property type="match status" value="1"/>
</dbReference>
<evidence type="ECO:0000313" key="1">
    <source>
        <dbReference type="EMBL" id="XAY07404.1"/>
    </source>
</evidence>